<evidence type="ECO:0000313" key="3">
    <source>
        <dbReference type="Proteomes" id="UP000037982"/>
    </source>
</evidence>
<sequence>MDTVEADERLVPFSLRDMTYACRVLTTRRRYSTEPLVLIGGALQDMYSWPRLERRLTAHTTLVLMDLPGTGNAGDLDAGAGFEILAEAAGHAIERLGLGRVNILGASYGAPIAYRLTQSRPDLVARLLLAGATPRVGPRLTAVVRQGLELVGSHSRPADEPARRDYARNVVDVLVNSATRHEVAQGAAVARLLERQLLRTSQSAALRYAACHERLLDTDLYPAGGIAGVPALVFTGEHDCASSPEENSAVAATISDCAFALIRDADHMAHLEREAEYADLVTRFLRDQPVQGLPYCRYPQAKDPGCPACRS</sequence>
<evidence type="ECO:0000313" key="2">
    <source>
        <dbReference type="EMBL" id="KPC60269.1"/>
    </source>
</evidence>
<dbReference type="EMBL" id="LGKG01000163">
    <property type="protein sequence ID" value="KPC60269.1"/>
    <property type="molecule type" value="Genomic_DNA"/>
</dbReference>
<dbReference type="Gene3D" id="3.40.50.1820">
    <property type="entry name" value="alpha/beta hydrolase"/>
    <property type="match status" value="1"/>
</dbReference>
<dbReference type="PATRIC" id="fig|66876.3.peg.6638"/>
<evidence type="ECO:0000259" key="1">
    <source>
        <dbReference type="Pfam" id="PF00561"/>
    </source>
</evidence>
<name>A0A0N0GWK9_9ACTN</name>
<dbReference type="Pfam" id="PF00561">
    <property type="entry name" value="Abhydrolase_1"/>
    <property type="match status" value="1"/>
</dbReference>
<dbReference type="SUPFAM" id="SSF53474">
    <property type="entry name" value="alpha/beta-Hydrolases"/>
    <property type="match status" value="1"/>
</dbReference>
<feature type="domain" description="AB hydrolase-1" evidence="1">
    <location>
        <begin position="35"/>
        <end position="273"/>
    </location>
</feature>
<reference evidence="3" key="1">
    <citation type="submission" date="2015-07" db="EMBL/GenBank/DDBJ databases">
        <authorList>
            <person name="Ju K.-S."/>
            <person name="Doroghazi J.R."/>
            <person name="Metcalf W.W."/>
        </authorList>
    </citation>
    <scope>NUCLEOTIDE SEQUENCE [LARGE SCALE GENOMIC DNA]</scope>
    <source>
        <strain evidence="3">NRRL ISP-5002</strain>
    </source>
</reference>
<proteinExistence type="predicted"/>
<dbReference type="InterPro" id="IPR000073">
    <property type="entry name" value="AB_hydrolase_1"/>
</dbReference>
<dbReference type="Proteomes" id="UP000037982">
    <property type="component" value="Unassembled WGS sequence"/>
</dbReference>
<accession>A0A0N0GWK9</accession>
<keyword evidence="3" id="KW-1185">Reference proteome</keyword>
<dbReference type="AlphaFoldDB" id="A0A0N0GWK9"/>
<dbReference type="RefSeq" id="WP_053926712.1">
    <property type="nucleotide sequence ID" value="NZ_LGKG01000163.1"/>
</dbReference>
<dbReference type="PANTHER" id="PTHR43194:SF2">
    <property type="entry name" value="PEROXISOMAL MEMBRANE PROTEIN LPX1"/>
    <property type="match status" value="1"/>
</dbReference>
<dbReference type="GO" id="GO:0003824">
    <property type="term" value="F:catalytic activity"/>
    <property type="evidence" value="ECO:0007669"/>
    <property type="project" value="UniProtKB-ARBA"/>
</dbReference>
<gene>
    <name evidence="2" type="ORF">ADL29_30190</name>
</gene>
<organism evidence="2 3">
    <name type="scientific">Streptomyces chattanoogensis</name>
    <dbReference type="NCBI Taxonomy" id="66876"/>
    <lineage>
        <taxon>Bacteria</taxon>
        <taxon>Bacillati</taxon>
        <taxon>Actinomycetota</taxon>
        <taxon>Actinomycetes</taxon>
        <taxon>Kitasatosporales</taxon>
        <taxon>Streptomycetaceae</taxon>
        <taxon>Streptomyces</taxon>
    </lineage>
</organism>
<comment type="caution">
    <text evidence="2">The sequence shown here is derived from an EMBL/GenBank/DDBJ whole genome shotgun (WGS) entry which is preliminary data.</text>
</comment>
<dbReference type="PANTHER" id="PTHR43194">
    <property type="entry name" value="HYDROLASE ALPHA/BETA FOLD FAMILY"/>
    <property type="match status" value="1"/>
</dbReference>
<dbReference type="InterPro" id="IPR050228">
    <property type="entry name" value="Carboxylesterase_BioH"/>
</dbReference>
<protein>
    <recommendedName>
        <fullName evidence="1">AB hydrolase-1 domain-containing protein</fullName>
    </recommendedName>
</protein>
<dbReference type="InterPro" id="IPR029058">
    <property type="entry name" value="AB_hydrolase_fold"/>
</dbReference>